<dbReference type="EMBL" id="UYYB01004897">
    <property type="protein sequence ID" value="VDM67214.1"/>
    <property type="molecule type" value="Genomic_DNA"/>
</dbReference>
<dbReference type="OrthoDB" id="2133912at2759"/>
<feature type="coiled-coil region" evidence="6">
    <location>
        <begin position="40"/>
        <end position="113"/>
    </location>
</feature>
<protein>
    <recommendedName>
        <fullName evidence="7">RPGR-interacting protein 1 first C2 domain-containing protein</fullName>
    </recommendedName>
</protein>
<dbReference type="InterPro" id="IPR035892">
    <property type="entry name" value="C2_domain_sf"/>
</dbReference>
<evidence type="ECO:0000259" key="7">
    <source>
        <dbReference type="Pfam" id="PF11618"/>
    </source>
</evidence>
<dbReference type="AlphaFoldDB" id="A0A3P7INN8"/>
<dbReference type="PANTHER" id="PTHR14240:SF1">
    <property type="entry name" value="PROTEIN FANTOM-RELATED"/>
    <property type="match status" value="1"/>
</dbReference>
<keyword evidence="4" id="KW-0969">Cilium</keyword>
<dbReference type="InterPro" id="IPR031139">
    <property type="entry name" value="RPGRIP1_fam"/>
</dbReference>
<keyword evidence="3 6" id="KW-0175">Coiled coil</keyword>
<comment type="similarity">
    <text evidence="2">Belongs to the RPGRIP1 family.</text>
</comment>
<dbReference type="SUPFAM" id="SSF49562">
    <property type="entry name" value="C2 domain (Calcium/lipid-binding domain, CaLB)"/>
    <property type="match status" value="1"/>
</dbReference>
<comment type="subcellular location">
    <subcellularLocation>
        <location evidence="1">Cell projection</location>
        <location evidence="1">Cilium</location>
    </subcellularLocation>
</comment>
<dbReference type="GO" id="GO:0035869">
    <property type="term" value="C:ciliary transition zone"/>
    <property type="evidence" value="ECO:0007669"/>
    <property type="project" value="TreeGrafter"/>
</dbReference>
<feature type="domain" description="RPGR-interacting protein 1 first C2" evidence="7">
    <location>
        <begin position="148"/>
        <end position="207"/>
    </location>
</feature>
<organism evidence="8 9">
    <name type="scientific">Strongylus vulgaris</name>
    <name type="common">Blood worm</name>
    <dbReference type="NCBI Taxonomy" id="40348"/>
    <lineage>
        <taxon>Eukaryota</taxon>
        <taxon>Metazoa</taxon>
        <taxon>Ecdysozoa</taxon>
        <taxon>Nematoda</taxon>
        <taxon>Chromadorea</taxon>
        <taxon>Rhabditida</taxon>
        <taxon>Rhabditina</taxon>
        <taxon>Rhabditomorpha</taxon>
        <taxon>Strongyloidea</taxon>
        <taxon>Strongylidae</taxon>
        <taxon>Strongylus</taxon>
    </lineage>
</organism>
<evidence type="ECO:0000256" key="6">
    <source>
        <dbReference type="SAM" id="Coils"/>
    </source>
</evidence>
<evidence type="ECO:0000313" key="8">
    <source>
        <dbReference type="EMBL" id="VDM67214.1"/>
    </source>
</evidence>
<dbReference type="Proteomes" id="UP000270094">
    <property type="component" value="Unassembled WGS sequence"/>
</dbReference>
<dbReference type="PANTHER" id="PTHR14240">
    <property type="entry name" value="RETINITIS PIGMENTOSA GTPASE REGULATOR-INTERACTING PROTEIN"/>
    <property type="match status" value="1"/>
</dbReference>
<sequence length="236" mass="27293">GINGDDILERLYRDVSAILETHDNYDDGIIESSGGPAEKLSKWKKMYASLYDELEKLRNMLLVQHDINQKQNTEITLLQEEMEAIKVRYESKLKELRDKLVEKQKKILLLEEQIRSIAYGNQKPIPLKSPGTKAEISTDLSIMFTFISLSDDYVASVGACPPYFLSLEFFDFELQTTPILTKLSTALDFTTVYNVVVSNLFVHYIETVRASFLILWIAEVEIRRDTYPPENFKIYF</sequence>
<reference evidence="8 9" key="1">
    <citation type="submission" date="2018-11" db="EMBL/GenBank/DDBJ databases">
        <authorList>
            <consortium name="Pathogen Informatics"/>
        </authorList>
    </citation>
    <scope>NUCLEOTIDE SEQUENCE [LARGE SCALE GENOMIC DNA]</scope>
</reference>
<dbReference type="GO" id="GO:1905515">
    <property type="term" value="P:non-motile cilium assembly"/>
    <property type="evidence" value="ECO:0007669"/>
    <property type="project" value="TreeGrafter"/>
</dbReference>
<dbReference type="InterPro" id="IPR021656">
    <property type="entry name" value="C2-C2_1"/>
</dbReference>
<keyword evidence="5" id="KW-0966">Cell projection</keyword>
<feature type="non-terminal residue" evidence="8">
    <location>
        <position position="1"/>
    </location>
</feature>
<accession>A0A3P7INN8</accession>
<dbReference type="Pfam" id="PF11618">
    <property type="entry name" value="C2-C2_1"/>
    <property type="match status" value="1"/>
</dbReference>
<evidence type="ECO:0000256" key="5">
    <source>
        <dbReference type="ARBA" id="ARBA00023273"/>
    </source>
</evidence>
<name>A0A3P7INN8_STRVU</name>
<evidence type="ECO:0000256" key="4">
    <source>
        <dbReference type="ARBA" id="ARBA00023069"/>
    </source>
</evidence>
<evidence type="ECO:0000256" key="1">
    <source>
        <dbReference type="ARBA" id="ARBA00004138"/>
    </source>
</evidence>
<dbReference type="GO" id="GO:0005856">
    <property type="term" value="C:cytoskeleton"/>
    <property type="evidence" value="ECO:0007669"/>
    <property type="project" value="UniProtKB-ARBA"/>
</dbReference>
<dbReference type="Gene3D" id="2.60.40.150">
    <property type="entry name" value="C2 domain"/>
    <property type="match status" value="1"/>
</dbReference>
<keyword evidence="9" id="KW-1185">Reference proteome</keyword>
<proteinExistence type="inferred from homology"/>
<evidence type="ECO:0000256" key="2">
    <source>
        <dbReference type="ARBA" id="ARBA00006042"/>
    </source>
</evidence>
<gene>
    <name evidence="8" type="ORF">SVUK_LOCUS2212</name>
</gene>
<evidence type="ECO:0000313" key="9">
    <source>
        <dbReference type="Proteomes" id="UP000270094"/>
    </source>
</evidence>
<evidence type="ECO:0000256" key="3">
    <source>
        <dbReference type="ARBA" id="ARBA00023054"/>
    </source>
</evidence>